<evidence type="ECO:0000313" key="3">
    <source>
        <dbReference type="Proteomes" id="UP000735302"/>
    </source>
</evidence>
<sequence>MVLPHMKRPGKLCWEKCRYTCCRPCHFLEKCCTQEENNSISLSSRTSTTQAVNNPRPSGAAETTRTRIRPEASDTSHIEMIRRVNNRQYNPTINALLENNRARGPNMHNGTSSGSLNPTRQPNRSAGNIWESIDDRRRSSATNEVFTIVVSPPTSSVHTSIVSPPANRDTAEGNKRPDPPPPYADILTPIVAS</sequence>
<evidence type="ECO:0000256" key="1">
    <source>
        <dbReference type="SAM" id="MobiDB-lite"/>
    </source>
</evidence>
<reference evidence="2 3" key="1">
    <citation type="journal article" date="2021" name="Elife">
        <title>Chloroplast acquisition without the gene transfer in kleptoplastic sea slugs, Plakobranchus ocellatus.</title>
        <authorList>
            <person name="Maeda T."/>
            <person name="Takahashi S."/>
            <person name="Yoshida T."/>
            <person name="Shimamura S."/>
            <person name="Takaki Y."/>
            <person name="Nagai Y."/>
            <person name="Toyoda A."/>
            <person name="Suzuki Y."/>
            <person name="Arimoto A."/>
            <person name="Ishii H."/>
            <person name="Satoh N."/>
            <person name="Nishiyama T."/>
            <person name="Hasebe M."/>
            <person name="Maruyama T."/>
            <person name="Minagawa J."/>
            <person name="Obokata J."/>
            <person name="Shigenobu S."/>
        </authorList>
    </citation>
    <scope>NUCLEOTIDE SEQUENCE [LARGE SCALE GENOMIC DNA]</scope>
</reference>
<organism evidence="2 3">
    <name type="scientific">Plakobranchus ocellatus</name>
    <dbReference type="NCBI Taxonomy" id="259542"/>
    <lineage>
        <taxon>Eukaryota</taxon>
        <taxon>Metazoa</taxon>
        <taxon>Spiralia</taxon>
        <taxon>Lophotrochozoa</taxon>
        <taxon>Mollusca</taxon>
        <taxon>Gastropoda</taxon>
        <taxon>Heterobranchia</taxon>
        <taxon>Euthyneura</taxon>
        <taxon>Panpulmonata</taxon>
        <taxon>Sacoglossa</taxon>
        <taxon>Placobranchoidea</taxon>
        <taxon>Plakobranchidae</taxon>
        <taxon>Plakobranchus</taxon>
    </lineage>
</organism>
<feature type="compositionally biased region" description="Low complexity" evidence="1">
    <location>
        <begin position="153"/>
        <end position="165"/>
    </location>
</feature>
<comment type="caution">
    <text evidence="2">The sequence shown here is derived from an EMBL/GenBank/DDBJ whole genome shotgun (WGS) entry which is preliminary data.</text>
</comment>
<dbReference type="Proteomes" id="UP000735302">
    <property type="component" value="Unassembled WGS sequence"/>
</dbReference>
<evidence type="ECO:0000313" key="2">
    <source>
        <dbReference type="EMBL" id="GFN99792.1"/>
    </source>
</evidence>
<feature type="region of interest" description="Disordered" evidence="1">
    <location>
        <begin position="42"/>
        <end position="75"/>
    </location>
</feature>
<feature type="compositionally biased region" description="Polar residues" evidence="1">
    <location>
        <begin position="42"/>
        <end position="56"/>
    </location>
</feature>
<name>A0AAV3ZZC7_9GAST</name>
<accession>A0AAV3ZZC7</accession>
<feature type="compositionally biased region" description="Polar residues" evidence="1">
    <location>
        <begin position="108"/>
        <end position="126"/>
    </location>
</feature>
<protein>
    <submittedName>
        <fullName evidence="2">Uncharacterized protein</fullName>
    </submittedName>
</protein>
<feature type="region of interest" description="Disordered" evidence="1">
    <location>
        <begin position="153"/>
        <end position="193"/>
    </location>
</feature>
<keyword evidence="3" id="KW-1185">Reference proteome</keyword>
<gene>
    <name evidence="2" type="ORF">PoB_002629800</name>
</gene>
<feature type="region of interest" description="Disordered" evidence="1">
    <location>
        <begin position="100"/>
        <end position="128"/>
    </location>
</feature>
<dbReference type="EMBL" id="BLXT01003024">
    <property type="protein sequence ID" value="GFN99792.1"/>
    <property type="molecule type" value="Genomic_DNA"/>
</dbReference>
<feature type="compositionally biased region" description="Basic and acidic residues" evidence="1">
    <location>
        <begin position="64"/>
        <end position="75"/>
    </location>
</feature>
<feature type="compositionally biased region" description="Basic and acidic residues" evidence="1">
    <location>
        <begin position="169"/>
        <end position="178"/>
    </location>
</feature>
<proteinExistence type="predicted"/>
<dbReference type="AlphaFoldDB" id="A0AAV3ZZC7"/>